<evidence type="ECO:0000259" key="2">
    <source>
        <dbReference type="Pfam" id="PF02627"/>
    </source>
</evidence>
<dbReference type="InterPro" id="IPR029032">
    <property type="entry name" value="AhpD-like"/>
</dbReference>
<evidence type="ECO:0000313" key="3">
    <source>
        <dbReference type="EMBL" id="UVI36502.1"/>
    </source>
</evidence>
<dbReference type="NCBIfam" id="TIGR00778">
    <property type="entry name" value="ahpD_dom"/>
    <property type="match status" value="1"/>
</dbReference>
<dbReference type="PANTHER" id="PTHR34846">
    <property type="entry name" value="4-CARBOXYMUCONOLACTONE DECARBOXYLASE FAMILY PROTEIN (AFU_ORTHOLOGUE AFUA_6G11590)"/>
    <property type="match status" value="1"/>
</dbReference>
<sequence length="165" mass="17747">MTRISLDQINQKAYSSVAHMDSYCRRALGTELYDFVKLRASIVNGCGFCVDMHSSDLLAHGISSRKVLNVAAWQHAGAIFDDRERSVFALTDAVTKIGPDSVTDEIWEAAASHFAPEELGDLLLGIATINVWNRLAISTETTPPAETTPLAESDAAAAPAPGDRS</sequence>
<dbReference type="SUPFAM" id="SSF69118">
    <property type="entry name" value="AhpD-like"/>
    <property type="match status" value="1"/>
</dbReference>
<protein>
    <submittedName>
        <fullName evidence="3">Carboxymuconolactone decarboxylase family protein</fullName>
    </submittedName>
</protein>
<dbReference type="RefSeq" id="WP_265419073.1">
    <property type="nucleotide sequence ID" value="NZ_CP093443.1"/>
</dbReference>
<feature type="region of interest" description="Disordered" evidence="1">
    <location>
        <begin position="142"/>
        <end position="165"/>
    </location>
</feature>
<dbReference type="Pfam" id="PF02627">
    <property type="entry name" value="CMD"/>
    <property type="match status" value="1"/>
</dbReference>
<dbReference type="Proteomes" id="UP001064879">
    <property type="component" value="Chromosome"/>
</dbReference>
<dbReference type="InterPro" id="IPR003779">
    <property type="entry name" value="CMD-like"/>
</dbReference>
<dbReference type="InterPro" id="IPR004675">
    <property type="entry name" value="AhpD_core"/>
</dbReference>
<evidence type="ECO:0000313" key="4">
    <source>
        <dbReference type="Proteomes" id="UP001064879"/>
    </source>
</evidence>
<organism evidence="3 4">
    <name type="scientific">Brevibacterium spongiae</name>
    <dbReference type="NCBI Taxonomy" id="2909672"/>
    <lineage>
        <taxon>Bacteria</taxon>
        <taxon>Bacillati</taxon>
        <taxon>Actinomycetota</taxon>
        <taxon>Actinomycetes</taxon>
        <taxon>Micrococcales</taxon>
        <taxon>Brevibacteriaceae</taxon>
        <taxon>Brevibacterium</taxon>
    </lineage>
</organism>
<reference evidence="3" key="1">
    <citation type="submission" date="2022-03" db="EMBL/GenBank/DDBJ databases">
        <title>Brevibacterium spongiae sp. nov., isolated from marine sponge.</title>
        <authorList>
            <person name="Li Z."/>
            <person name="Zhang M."/>
        </authorList>
    </citation>
    <scope>NUCLEOTIDE SEQUENCE</scope>
    <source>
        <strain evidence="3">WHS-Z9</strain>
    </source>
</reference>
<feature type="domain" description="Carboxymuconolactone decarboxylase-like" evidence="2">
    <location>
        <begin position="12"/>
        <end position="92"/>
    </location>
</feature>
<gene>
    <name evidence="3" type="ORF">L1F31_02210</name>
</gene>
<keyword evidence="4" id="KW-1185">Reference proteome</keyword>
<name>A0ABY5SPU1_9MICO</name>
<accession>A0ABY5SPU1</accession>
<dbReference type="Gene3D" id="1.20.1290.10">
    <property type="entry name" value="AhpD-like"/>
    <property type="match status" value="1"/>
</dbReference>
<proteinExistence type="predicted"/>
<dbReference type="EMBL" id="CP093443">
    <property type="protein sequence ID" value="UVI36502.1"/>
    <property type="molecule type" value="Genomic_DNA"/>
</dbReference>
<evidence type="ECO:0000256" key="1">
    <source>
        <dbReference type="SAM" id="MobiDB-lite"/>
    </source>
</evidence>
<dbReference type="PANTHER" id="PTHR34846:SF7">
    <property type="entry name" value="BLL7811 PROTEIN"/>
    <property type="match status" value="1"/>
</dbReference>